<keyword evidence="4 10" id="KW-1133">Transmembrane helix</keyword>
<proteinExistence type="inferred from homology"/>
<evidence type="ECO:0000313" key="12">
    <source>
        <dbReference type="Proteomes" id="UP000054526"/>
    </source>
</evidence>
<comment type="activity regulation">
    <text evidence="10">Na(+) is not transported, but it plays an essential structural role and its presence is essential for fluoride channel function.</text>
</comment>
<dbReference type="PANTHER" id="PTHR28259:SF1">
    <property type="entry name" value="FLUORIDE EXPORT PROTEIN 1-RELATED"/>
    <property type="match status" value="1"/>
</dbReference>
<comment type="subcellular location">
    <subcellularLocation>
        <location evidence="1 10">Cell membrane</location>
        <topology evidence="1 10">Multi-pass membrane protein</topology>
    </subcellularLocation>
</comment>
<evidence type="ECO:0000256" key="2">
    <source>
        <dbReference type="ARBA" id="ARBA00022475"/>
    </source>
</evidence>
<evidence type="ECO:0000256" key="7">
    <source>
        <dbReference type="ARBA" id="ARBA00035120"/>
    </source>
</evidence>
<evidence type="ECO:0000256" key="5">
    <source>
        <dbReference type="ARBA" id="ARBA00023136"/>
    </source>
</evidence>
<feature type="binding site" evidence="10">
    <location>
        <position position="74"/>
    </location>
    <ligand>
        <name>Na(+)</name>
        <dbReference type="ChEBI" id="CHEBI:29101"/>
        <note>structural</note>
    </ligand>
</feature>
<evidence type="ECO:0000313" key="11">
    <source>
        <dbReference type="EMBL" id="KIL36189.1"/>
    </source>
</evidence>
<evidence type="ECO:0000256" key="1">
    <source>
        <dbReference type="ARBA" id="ARBA00004651"/>
    </source>
</evidence>
<keyword evidence="5 10" id="KW-0472">Membrane</keyword>
<comment type="similarity">
    <text evidence="7 10">Belongs to the fluoride channel Fluc/FEX (TC 1.A.43) family.</text>
</comment>
<dbReference type="RefSeq" id="WP_041062158.1">
    <property type="nucleotide sequence ID" value="NZ_JXAL01000014.1"/>
</dbReference>
<reference evidence="11 12" key="1">
    <citation type="submission" date="2014-12" db="EMBL/GenBank/DDBJ databases">
        <title>Draft genome sequence of Cohnella kolymensis strain B-2846.</title>
        <authorList>
            <person name="Karlyshev A.V."/>
            <person name="Kudryashova E.B."/>
        </authorList>
    </citation>
    <scope>NUCLEOTIDE SEQUENCE [LARGE SCALE GENOMIC DNA]</scope>
    <source>
        <strain evidence="11 12">VKM B-2846</strain>
    </source>
</reference>
<keyword evidence="2 10" id="KW-1003">Cell membrane</keyword>
<comment type="catalytic activity">
    <reaction evidence="8">
        <text>fluoride(in) = fluoride(out)</text>
        <dbReference type="Rhea" id="RHEA:76159"/>
        <dbReference type="ChEBI" id="CHEBI:17051"/>
    </reaction>
    <physiologicalReaction direction="left-to-right" evidence="8">
        <dbReference type="Rhea" id="RHEA:76160"/>
    </physiologicalReaction>
</comment>
<protein>
    <recommendedName>
        <fullName evidence="10">Fluoride-specific ion channel FluC</fullName>
    </recommendedName>
</protein>
<evidence type="ECO:0000256" key="8">
    <source>
        <dbReference type="ARBA" id="ARBA00035585"/>
    </source>
</evidence>
<dbReference type="Pfam" id="PF02537">
    <property type="entry name" value="CRCB"/>
    <property type="match status" value="1"/>
</dbReference>
<gene>
    <name evidence="10" type="primary">fluC</name>
    <name evidence="10" type="synonym">crcB</name>
    <name evidence="11" type="ORF">SD71_09565</name>
</gene>
<dbReference type="EMBL" id="JXAL01000014">
    <property type="protein sequence ID" value="KIL36189.1"/>
    <property type="molecule type" value="Genomic_DNA"/>
</dbReference>
<evidence type="ECO:0000256" key="4">
    <source>
        <dbReference type="ARBA" id="ARBA00022989"/>
    </source>
</evidence>
<keyword evidence="6 10" id="KW-0407">Ion channel</keyword>
<dbReference type="InterPro" id="IPR003691">
    <property type="entry name" value="FluC"/>
</dbReference>
<keyword evidence="10" id="KW-0915">Sodium</keyword>
<evidence type="ECO:0000256" key="10">
    <source>
        <dbReference type="HAMAP-Rule" id="MF_00454"/>
    </source>
</evidence>
<keyword evidence="12" id="KW-1185">Reference proteome</keyword>
<evidence type="ECO:0000256" key="9">
    <source>
        <dbReference type="ARBA" id="ARBA00049940"/>
    </source>
</evidence>
<evidence type="ECO:0000256" key="3">
    <source>
        <dbReference type="ARBA" id="ARBA00022692"/>
    </source>
</evidence>
<feature type="binding site" evidence="10">
    <location>
        <position position="77"/>
    </location>
    <ligand>
        <name>Na(+)</name>
        <dbReference type="ChEBI" id="CHEBI:29101"/>
        <note>structural</note>
    </ligand>
</feature>
<dbReference type="PANTHER" id="PTHR28259">
    <property type="entry name" value="FLUORIDE EXPORT PROTEIN 1-RELATED"/>
    <property type="match status" value="1"/>
</dbReference>
<feature type="transmembrane region" description="Helical" evidence="10">
    <location>
        <begin position="6"/>
        <end position="23"/>
    </location>
</feature>
<accession>A0ABR5A588</accession>
<keyword evidence="10" id="KW-0479">Metal-binding</keyword>
<feature type="transmembrane region" description="Helical" evidence="10">
    <location>
        <begin position="98"/>
        <end position="123"/>
    </location>
</feature>
<keyword evidence="3 10" id="KW-0812">Transmembrane</keyword>
<comment type="function">
    <text evidence="9 10">Fluoride-specific ion channel. Important for reducing fluoride concentration in the cell, thus reducing its toxicity.</text>
</comment>
<sequence>MSVWLFALVGAGGTIGSLVRYGAGRWVTGKGKASFYGTLIVNLAGSFAMGMLIGLGLESVHRAEYAFFGIGVLGGLTTYSTLNVQKATMWQEGKRRTLAFYIGATYLGGWILTAAGVGLGYLLST</sequence>
<evidence type="ECO:0000256" key="6">
    <source>
        <dbReference type="ARBA" id="ARBA00023303"/>
    </source>
</evidence>
<dbReference type="HAMAP" id="MF_00454">
    <property type="entry name" value="FluC"/>
    <property type="match status" value="1"/>
</dbReference>
<organism evidence="11 12">
    <name type="scientific">Cohnella kolymensis</name>
    <dbReference type="NCBI Taxonomy" id="1590652"/>
    <lineage>
        <taxon>Bacteria</taxon>
        <taxon>Bacillati</taxon>
        <taxon>Bacillota</taxon>
        <taxon>Bacilli</taxon>
        <taxon>Bacillales</taxon>
        <taxon>Paenibacillaceae</taxon>
        <taxon>Cohnella</taxon>
    </lineage>
</organism>
<name>A0ABR5A588_9BACL</name>
<keyword evidence="10" id="KW-0406">Ion transport</keyword>
<feature type="transmembrane region" description="Helical" evidence="10">
    <location>
        <begin position="35"/>
        <end position="57"/>
    </location>
</feature>
<dbReference type="Proteomes" id="UP000054526">
    <property type="component" value="Unassembled WGS sequence"/>
</dbReference>
<feature type="transmembrane region" description="Helical" evidence="10">
    <location>
        <begin position="63"/>
        <end position="82"/>
    </location>
</feature>
<keyword evidence="10" id="KW-0813">Transport</keyword>
<comment type="caution">
    <text evidence="11">The sequence shown here is derived from an EMBL/GenBank/DDBJ whole genome shotgun (WGS) entry which is preliminary data.</text>
</comment>